<dbReference type="Gene3D" id="3.30.420.40">
    <property type="match status" value="1"/>
</dbReference>
<evidence type="ECO:0000256" key="2">
    <source>
        <dbReference type="ARBA" id="ARBA00022741"/>
    </source>
</evidence>
<dbReference type="EMBL" id="JAIWYP010000004">
    <property type="protein sequence ID" value="KAH3838719.1"/>
    <property type="molecule type" value="Genomic_DNA"/>
</dbReference>
<organism evidence="4 5">
    <name type="scientific">Dreissena polymorpha</name>
    <name type="common">Zebra mussel</name>
    <name type="synonym">Mytilus polymorpha</name>
    <dbReference type="NCBI Taxonomy" id="45954"/>
    <lineage>
        <taxon>Eukaryota</taxon>
        <taxon>Metazoa</taxon>
        <taxon>Spiralia</taxon>
        <taxon>Lophotrochozoa</taxon>
        <taxon>Mollusca</taxon>
        <taxon>Bivalvia</taxon>
        <taxon>Autobranchia</taxon>
        <taxon>Heteroconchia</taxon>
        <taxon>Euheterodonta</taxon>
        <taxon>Imparidentia</taxon>
        <taxon>Neoheterodontei</taxon>
        <taxon>Myida</taxon>
        <taxon>Dreissenoidea</taxon>
        <taxon>Dreissenidae</taxon>
        <taxon>Dreissena</taxon>
    </lineage>
</organism>
<comment type="caution">
    <text evidence="4">The sequence shown here is derived from an EMBL/GenBank/DDBJ whole genome shotgun (WGS) entry which is preliminary data.</text>
</comment>
<reference evidence="4" key="2">
    <citation type="submission" date="2020-11" db="EMBL/GenBank/DDBJ databases">
        <authorList>
            <person name="McCartney M.A."/>
            <person name="Auch B."/>
            <person name="Kono T."/>
            <person name="Mallez S."/>
            <person name="Becker A."/>
            <person name="Gohl D.M."/>
            <person name="Silverstein K.A.T."/>
            <person name="Koren S."/>
            <person name="Bechman K.B."/>
            <person name="Herman A."/>
            <person name="Abrahante J.E."/>
            <person name="Garbe J."/>
        </authorList>
    </citation>
    <scope>NUCLEOTIDE SEQUENCE</scope>
    <source>
        <strain evidence="4">Duluth1</strain>
        <tissue evidence="4">Whole animal</tissue>
    </source>
</reference>
<dbReference type="InterPro" id="IPR013126">
    <property type="entry name" value="Hsp_70_fam"/>
</dbReference>
<dbReference type="CDD" id="cd10229">
    <property type="entry name" value="ASKHA_NBD_HSP70_HSPA12"/>
    <property type="match status" value="1"/>
</dbReference>
<evidence type="ECO:0000256" key="1">
    <source>
        <dbReference type="ARBA" id="ARBA00007381"/>
    </source>
</evidence>
<reference evidence="4" key="1">
    <citation type="journal article" date="2019" name="bioRxiv">
        <title>The Genome of the Zebra Mussel, Dreissena polymorpha: A Resource for Invasive Species Research.</title>
        <authorList>
            <person name="McCartney M.A."/>
            <person name="Auch B."/>
            <person name="Kono T."/>
            <person name="Mallez S."/>
            <person name="Zhang Y."/>
            <person name="Obille A."/>
            <person name="Becker A."/>
            <person name="Abrahante J.E."/>
            <person name="Garbe J."/>
            <person name="Badalamenti J.P."/>
            <person name="Herman A."/>
            <person name="Mangelson H."/>
            <person name="Liachko I."/>
            <person name="Sullivan S."/>
            <person name="Sone E.D."/>
            <person name="Koren S."/>
            <person name="Silverstein K.A.T."/>
            <person name="Beckman K.B."/>
            <person name="Gohl D.M."/>
        </authorList>
    </citation>
    <scope>NUCLEOTIDE SEQUENCE</scope>
    <source>
        <strain evidence="4">Duluth1</strain>
        <tissue evidence="4">Whole animal</tissue>
    </source>
</reference>
<dbReference type="GO" id="GO:0005524">
    <property type="term" value="F:ATP binding"/>
    <property type="evidence" value="ECO:0007669"/>
    <property type="project" value="UniProtKB-KW"/>
</dbReference>
<dbReference type="AlphaFoldDB" id="A0A9D4KFV0"/>
<evidence type="ECO:0000256" key="3">
    <source>
        <dbReference type="ARBA" id="ARBA00022840"/>
    </source>
</evidence>
<accession>A0A9D4KFV0</accession>
<dbReference type="Pfam" id="PF00012">
    <property type="entry name" value="HSP70"/>
    <property type="match status" value="1"/>
</dbReference>
<dbReference type="PANTHER" id="PTHR14187">
    <property type="entry name" value="ALPHA KINASE/ELONGATION FACTOR 2 KINASE"/>
    <property type="match status" value="1"/>
</dbReference>
<comment type="similarity">
    <text evidence="1">Belongs to the heat shock protein 70 family.</text>
</comment>
<keyword evidence="3" id="KW-0067">ATP-binding</keyword>
<dbReference type="OrthoDB" id="6130115at2759"/>
<dbReference type="SUPFAM" id="SSF53067">
    <property type="entry name" value="Actin-like ATPase domain"/>
    <property type="match status" value="2"/>
</dbReference>
<name>A0A9D4KFV0_DREPO</name>
<gene>
    <name evidence="4" type="ORF">DPMN_112133</name>
</gene>
<keyword evidence="5" id="KW-1185">Reference proteome</keyword>
<dbReference type="PANTHER" id="PTHR14187:SF5">
    <property type="entry name" value="HEAT SHOCK 70 KDA PROTEIN 12A"/>
    <property type="match status" value="1"/>
</dbReference>
<dbReference type="InterPro" id="IPR043129">
    <property type="entry name" value="ATPase_NBD"/>
</dbReference>
<proteinExistence type="inferred from homology"/>
<evidence type="ECO:0000313" key="5">
    <source>
        <dbReference type="Proteomes" id="UP000828390"/>
    </source>
</evidence>
<sequence>MVDLVLCIDVGCSHTGYAFSSAREFETRLLDIHMNEEWMSGHANLHTYKAPSIVLLQPDKTLAAFGYDAERRYVALQESRQHDAWFIFRRFKSELKIKQFRKDSVILEDGGKSMNAMALFSLVLKYLKEHFLSSLQESGRYGPMETVTRDYNIKYVLTVPTKWDNASRECMKLAAKKAGLSPTHLFSESEAAARYLGLIPIRPSETSPFYLPKPNSKQAIVNLGGCGIDTTIQEILFDGTIREISKNIGAGTGATRVDSDFLKFIGTLFPADFIEAYSKKHKLDFLELQYEFEVKKKKFTMESELGASLELPASIIKLYTTRYKQPMQYMIDDSEYVGRIISRDEYLILDKTVMKDIFGPAVKSTVGYLTNLSRDPELKQCDAIILVGGFADSPVVAGAVRFYFPNSNMITVEGADICNLIGGVILGHSQNTVIRMTSRYSYGIGMAVPFDHNAHPRQKLFMAKDLQFCSDVFRPQIFGGKTYDIGAFSTATVLRLNRSQQKRIRIPVHVARLNNVKFTTDNTCSVLGKLTVNIGDSSNGKVTVNVQMALLGDDLIVMATQDGSTETSSASFPLVWK</sequence>
<dbReference type="GO" id="GO:0140662">
    <property type="term" value="F:ATP-dependent protein folding chaperone"/>
    <property type="evidence" value="ECO:0007669"/>
    <property type="project" value="InterPro"/>
</dbReference>
<protein>
    <submittedName>
        <fullName evidence="4">Uncharacterized protein</fullName>
    </submittedName>
</protein>
<dbReference type="Proteomes" id="UP000828390">
    <property type="component" value="Unassembled WGS sequence"/>
</dbReference>
<keyword evidence="2" id="KW-0547">Nucleotide-binding</keyword>
<evidence type="ECO:0000313" key="4">
    <source>
        <dbReference type="EMBL" id="KAH3838719.1"/>
    </source>
</evidence>